<evidence type="ECO:0000313" key="1">
    <source>
        <dbReference type="EMBL" id="KAJ3540249.1"/>
    </source>
</evidence>
<protein>
    <submittedName>
        <fullName evidence="1">Uncharacterized protein</fullName>
    </submittedName>
</protein>
<accession>A0ACC1SIH2</accession>
<gene>
    <name evidence="1" type="ORF">NM688_g6254</name>
</gene>
<name>A0ACC1SIH2_9APHY</name>
<evidence type="ECO:0000313" key="2">
    <source>
        <dbReference type="Proteomes" id="UP001148662"/>
    </source>
</evidence>
<dbReference type="Proteomes" id="UP001148662">
    <property type="component" value="Unassembled WGS sequence"/>
</dbReference>
<reference evidence="1" key="1">
    <citation type="submission" date="2022-07" db="EMBL/GenBank/DDBJ databases">
        <title>Genome Sequence of Phlebia brevispora.</title>
        <authorList>
            <person name="Buettner E."/>
        </authorList>
    </citation>
    <scope>NUCLEOTIDE SEQUENCE</scope>
    <source>
        <strain evidence="1">MPL23</strain>
    </source>
</reference>
<proteinExistence type="predicted"/>
<keyword evidence="2" id="KW-1185">Reference proteome</keyword>
<organism evidence="1 2">
    <name type="scientific">Phlebia brevispora</name>
    <dbReference type="NCBI Taxonomy" id="194682"/>
    <lineage>
        <taxon>Eukaryota</taxon>
        <taxon>Fungi</taxon>
        <taxon>Dikarya</taxon>
        <taxon>Basidiomycota</taxon>
        <taxon>Agaricomycotina</taxon>
        <taxon>Agaricomycetes</taxon>
        <taxon>Polyporales</taxon>
        <taxon>Meruliaceae</taxon>
        <taxon>Phlebia</taxon>
    </lineage>
</organism>
<comment type="caution">
    <text evidence="1">The sequence shown here is derived from an EMBL/GenBank/DDBJ whole genome shotgun (WGS) entry which is preliminary data.</text>
</comment>
<sequence length="2143" mass="237599">MASTSTSCAGQGIMARPILITSGPVTVSIPVAIKGDEWIVAETLRDEFATKRDTQDAIDTTVELENENEASVELFARFLRFVATKVEDGSQSTAAHVAFLHDALKHFTTTYLSEQDIHTVSAAFDLDVRKTVLSAYYLALATLEKKGVSVPRAPAPALLKAAGTNEVYFDELQTLYDTYKPYVAPFVAALTEETLLPLAAAEEATNFYSDGLDVVSWLTGASPRPPVAYLASIPISLVLIALTQLVQYLVVCRASNLTPEELRSRFAGATGHSQGIISAVAIAASTTYESFFENTKKALTWAFHLAKRGQLSFPVLALEPSIIQDAIEGGEGTPTPMLSVTGLSLKELEGHIKKTNAHLPSNSQLQISLYNGLRAFVVTGPARALYGLVTSLRKVKAPSGLDQGRTPFSQRKPVFSVRFLVINVPFHSPYLTGVTDTLFEEDLGGKELWTQQELGIPVYHTEDGSDLRAHSGSLTRALCDQIFTMPIHWAKATGFPESATHAVDFGPGGLSGIGPLTARNLDGRGVRVIVIGDKAKGAAEFFDAQNIKREDWWSKKYAPKLVKTSDGTLHIDTPFSRLLGKPPLMVAGMTPSTVQAGFVSAVLNAGFHIELAGGGQFAPFVLRDRVAELRKKIPPGVGLTLNSIYINPMQFGFQVPLWQELRRTGVPIEGFCVAAGVPSTEKATEIIEGMRSTGIKHISFKPGSVEGIRQVLNIAAAHSDFPIIMQWTGGRAGGHHSCEDFHQPIIATYSSIRQQRNVILVGGSGFGGSDDIWPYLTGDWSIEYGLQPMPFDGFLFASRVMVAKEAHTSPAVKDLIVAAKGVEDSQWEGTYAKETGGILTVRSELGEPIHKIATRAVRLWKEFDDTVFKLPKEKREAWLNERRGDVIAKLNKDFSKPWFGWKKDGSVVEDLADMTYEEVVLRLVRLMYVAHQERWVDLTLRNLTGDWLRRVEERFAGVNGGSKASIIQSYKLLDKPEPFIKQFFETYPLATEQLLATEDKAYFLAICQRTTQKPVPFIPILDATFELWFKKDSLWAAEDIDAIFDQDPQRVCILQGPVAVRHSKVKDEPIKDLLGNVVSALAKKLLERTYNGDSTKVPIVDYLGPKPVALPEDITSVLGVQRSMTEKEIVYQVGSKLPETPVWLETLAGPRLDWLRALLISPTIVQGTSYVDNPLRRLFAARRGQRVVINLEKGLPTAISLYGAARSHGEHKSQFKAVEAKFDASSHIINVTLFEDRHDVSVPLRLKYQYKPSMGYMPIHEIAHDRNRRIKEFYWKLWFGDNEVLPEIDVRATYTSPEVTIDSSAIERFCSIIGNQGELFKTARVADVQAPMDFAIVTGWQAIMKAIFPATIDGDLLKLVHLSNSFRMIDGAAALKVGDVCKAEARIISVANTDAGKAVKVKGIVSRGDEPVIEVISSFLYRGTFNDFDNTFELTDSPDYVVELPDEASVGVLKAKEWFDWADETKPLLPGTTLVFRVKSEATFRNKTCYKSVSVSGDIFVRDQIKRLVKVGSVDYLNEDSRGNPVVDYLERHGKPEGLMTPLPNDGYTMSTPPGLTVFTSPPTNEPYSKVSGDFNPIHVNPYFADFASLPGTITPWHVVERGYKALCRDRRCTRAYDVAFVGMILPGDELKTSIKHIGMRDGNIVVKVQTANQNGEKVLEGTAEVAQPTTVYVFTGQGSQEPGMGMELYNNSPAARSVWEAADAHLTAVYGFSIVEIVKDNPKEKTIHFGGIKGQAIRQRYMDMTYDTMDKDGNVKTLPLFGDINVRTQRYTFSHPSGLLFATQFAQIALVVTERAAFEDMRLKGFVQKDSAFAGHSLGEYSALASIAGVLPISSLVDVVFYRGITMQRAVERDSQNRSNYAMCAVNPGRVSKTFNDAALREVVDNIANRTGCLLEIVNFNVEGQQYVCAGELVALQALTNVLNYLKMEKIDIEKLTERFTVEQVKEMLDEIVDSSYKKAQELQEQEGYIKLERGFATIPLPGIDVPFHSRYLWAGVLPFRAYLSKKINPAHLNPDMLVGKYVPNLVAKPFQVTKDYAQLIYEQTLSPRLDKVLRKWDQDDWGSEEHRQKLAYIILVELLAYQFASPVRWIETQDILFSKYKFERFVEIGPSPTLTGMATRTLKANLLLVRGRAGGAFRRCR</sequence>
<dbReference type="EMBL" id="JANHOG010001260">
    <property type="protein sequence ID" value="KAJ3540249.1"/>
    <property type="molecule type" value="Genomic_DNA"/>
</dbReference>